<dbReference type="PANTHER" id="PTHR34408">
    <property type="entry name" value="FAMILY PROTEIN, PUTATIVE-RELATED"/>
    <property type="match status" value="1"/>
</dbReference>
<evidence type="ECO:0000313" key="5">
    <source>
        <dbReference type="Proteomes" id="UP000663981"/>
    </source>
</evidence>
<dbReference type="PANTHER" id="PTHR34408:SF1">
    <property type="entry name" value="GLYCOSYL HYDROLASE FAMILY 19 DOMAIN-CONTAINING PROTEIN HI_1415"/>
    <property type="match status" value="1"/>
</dbReference>
<sequence>MIKKLGILLALSMLIISTFAQTVSFANSNDASMNNDSVLVSSNYVEMIEQAQIFSEENGEVGQVNVGSVLTVKEKRDGKVFFQWGQELAYVELEKTKDTLLTEESLLTPYDELKSNEGYFKSSEDVEVQLLDTNLEVESGDFFFTIQSDILYPVVEKKDGFLKIAIGGFYYYLLDDQSRFSYVATDNISDPTNEEPTTDPTNEEPSDVDEEPVVEEDPVDGEEPTVDDENKEETNPSSTKDNTPSESSDEDMSNVAEDESVTTENNKEETDPQITTKTTASAQFTSSIKYFEVTGATAIYIKKDGDLIRSGRLSEGETYPRIRDYGANWHEIKFGNSVAYVMKDYTKPGSSSNINNLNGPYNNSSKTIRPLINVAVYDNTSGKLVPFAGLYTNIDYPIVGDYGSWYRVIVAGRVGFVKKSLVSTSFTSTDKYFKVLETTAIYANENGKLVRVGRVPEGEVYPRIRDFGNWHEVKFGNGTGYVAKEFTTPSDGTSLKNINSGYSNTTRFFIPKENVAVYDNSSGKLISFAGINEGVKYPIVGDYGSWFRVIYSDRVGYVRKSDVNVAFNTSDKYFEATEDSAIYILEGSKLVSVGAVYKGQVYPRIRDYGNNWHEVKFGNTVGYVKKDLTIPYIGSIGDLNNTQNSSNSFYLSQNIAVYAKNSSGDLIQYSALYANYRYPILSDYGSWYMVDVLGRVGYVRKSDVQTGQAVTTEALPVYNTWEELSDWEIHLSTDYTHKDVLTYGDFVNILEQYSYGAKIMFNTNEIGWVQNSYLLDNPLDADYLLVEDRNIRTDRLVNDSTLIGLVKGGTKVKVLEYQYNGKDSYKHWYKIRTSDGKVGWITGYSSSRGKLLVRIEDASSTFSIFTDLRTQQQNVTAEAIDAFIKSKKSDSVLIGMGKTYVEAAEQSGVNIIYLLAHSILETGWGTSSLVKDKNNFFGIRAFDSCAYSCASSWDTKEEGLIQGSIWIANNYIYDGYKQYTVDHMRNNLQVHQYATDEAWHQKIANLGREFIAFQNNNK</sequence>
<evidence type="ECO:0000256" key="2">
    <source>
        <dbReference type="SAM" id="SignalP"/>
    </source>
</evidence>
<feature type="compositionally biased region" description="Acidic residues" evidence="1">
    <location>
        <begin position="247"/>
        <end position="261"/>
    </location>
</feature>
<dbReference type="SMART" id="SM00287">
    <property type="entry name" value="SH3b"/>
    <property type="match status" value="2"/>
</dbReference>
<dbReference type="Pfam" id="PF01832">
    <property type="entry name" value="Glucosaminidase"/>
    <property type="match status" value="1"/>
</dbReference>
<dbReference type="InterPro" id="IPR052354">
    <property type="entry name" value="Cell_Wall_Dynamics_Protein"/>
</dbReference>
<accession>A0ABS3N0G3</accession>
<dbReference type="Proteomes" id="UP000663981">
    <property type="component" value="Unassembled WGS sequence"/>
</dbReference>
<feature type="compositionally biased region" description="Acidic residues" evidence="1">
    <location>
        <begin position="192"/>
        <end position="231"/>
    </location>
</feature>
<organism evidence="4 5">
    <name type="scientific">Metabacillus bambusae</name>
    <dbReference type="NCBI Taxonomy" id="2795218"/>
    <lineage>
        <taxon>Bacteria</taxon>
        <taxon>Bacillati</taxon>
        <taxon>Bacillota</taxon>
        <taxon>Bacilli</taxon>
        <taxon>Bacillales</taxon>
        <taxon>Bacillaceae</taxon>
        <taxon>Metabacillus</taxon>
    </lineage>
</organism>
<feature type="compositionally biased region" description="Polar residues" evidence="1">
    <location>
        <begin position="235"/>
        <end position="246"/>
    </location>
</feature>
<dbReference type="SMART" id="SM00047">
    <property type="entry name" value="LYZ2"/>
    <property type="match status" value="1"/>
</dbReference>
<feature type="chain" id="PRO_5047053205" evidence="2">
    <location>
        <begin position="21"/>
        <end position="1018"/>
    </location>
</feature>
<feature type="region of interest" description="Disordered" evidence="1">
    <location>
        <begin position="186"/>
        <end position="278"/>
    </location>
</feature>
<evidence type="ECO:0000256" key="1">
    <source>
        <dbReference type="SAM" id="MobiDB-lite"/>
    </source>
</evidence>
<dbReference type="Gene3D" id="1.10.530.10">
    <property type="match status" value="1"/>
</dbReference>
<dbReference type="InterPro" id="IPR003646">
    <property type="entry name" value="SH3-like_bac-type"/>
</dbReference>
<evidence type="ECO:0000259" key="3">
    <source>
        <dbReference type="PROSITE" id="PS51781"/>
    </source>
</evidence>
<dbReference type="Pfam" id="PF08239">
    <property type="entry name" value="SH3_3"/>
    <property type="match status" value="1"/>
</dbReference>
<protein>
    <submittedName>
        <fullName evidence="4">Glucosaminidase domain-containing protein</fullName>
    </submittedName>
</protein>
<proteinExistence type="predicted"/>
<gene>
    <name evidence="4" type="ORF">I7822_08780</name>
</gene>
<dbReference type="RefSeq" id="WP_207977074.1">
    <property type="nucleotide sequence ID" value="NZ_JAGDEL010000005.1"/>
</dbReference>
<feature type="domain" description="SH3b" evidence="3">
    <location>
        <begin position="779"/>
        <end position="849"/>
    </location>
</feature>
<dbReference type="InterPro" id="IPR002901">
    <property type="entry name" value="MGlyc_endo_b_GlcNAc-like_dom"/>
</dbReference>
<keyword evidence="2" id="KW-0732">Signal</keyword>
<name>A0ABS3N0G3_9BACI</name>
<dbReference type="PROSITE" id="PS51781">
    <property type="entry name" value="SH3B"/>
    <property type="match status" value="1"/>
</dbReference>
<feature type="signal peptide" evidence="2">
    <location>
        <begin position="1"/>
        <end position="20"/>
    </location>
</feature>
<dbReference type="Gene3D" id="2.30.30.40">
    <property type="entry name" value="SH3 Domains"/>
    <property type="match status" value="1"/>
</dbReference>
<keyword evidence="5" id="KW-1185">Reference proteome</keyword>
<reference evidence="4 5" key="1">
    <citation type="submission" date="2021-03" db="EMBL/GenBank/DDBJ databases">
        <title>Whole genome sequence of Metabacillus bambusae BG109.</title>
        <authorList>
            <person name="Jeong J.W."/>
        </authorList>
    </citation>
    <scope>NUCLEOTIDE SEQUENCE [LARGE SCALE GENOMIC DNA]</scope>
    <source>
        <strain evidence="4 5">BG109</strain>
    </source>
</reference>
<comment type="caution">
    <text evidence="4">The sequence shown here is derived from an EMBL/GenBank/DDBJ whole genome shotgun (WGS) entry which is preliminary data.</text>
</comment>
<dbReference type="EMBL" id="JAGDEL010000005">
    <property type="protein sequence ID" value="MBO1511762.1"/>
    <property type="molecule type" value="Genomic_DNA"/>
</dbReference>
<evidence type="ECO:0000313" key="4">
    <source>
        <dbReference type="EMBL" id="MBO1511762.1"/>
    </source>
</evidence>